<name>W4LGU5_ENTF1</name>
<keyword evidence="3 8" id="KW-0349">Heme</keyword>
<dbReference type="Proteomes" id="UP000019141">
    <property type="component" value="Unassembled WGS sequence"/>
</dbReference>
<feature type="binding site" description="covalent" evidence="8">
    <location>
        <position position="43"/>
    </location>
    <ligand>
        <name>heme c</name>
        <dbReference type="ChEBI" id="CHEBI:61717"/>
        <label>1</label>
    </ligand>
</feature>
<feature type="domain" description="Cytochrome c" evidence="11">
    <location>
        <begin position="125"/>
        <end position="212"/>
    </location>
</feature>
<evidence type="ECO:0000256" key="1">
    <source>
        <dbReference type="ARBA" id="ARBA00004418"/>
    </source>
</evidence>
<dbReference type="InterPro" id="IPR050597">
    <property type="entry name" value="Cytochrome_c_Oxidase_Subunit"/>
</dbReference>
<evidence type="ECO:0000256" key="8">
    <source>
        <dbReference type="PIRSR" id="PIRSR000005-1"/>
    </source>
</evidence>
<keyword evidence="2" id="KW-0813">Transport</keyword>
<keyword evidence="13" id="KW-1185">Reference proteome</keyword>
<dbReference type="GO" id="GO:0005506">
    <property type="term" value="F:iron ion binding"/>
    <property type="evidence" value="ECO:0007669"/>
    <property type="project" value="InterPro"/>
</dbReference>
<evidence type="ECO:0000256" key="4">
    <source>
        <dbReference type="ARBA" id="ARBA00022723"/>
    </source>
</evidence>
<dbReference type="InterPro" id="IPR036909">
    <property type="entry name" value="Cyt_c-like_dom_sf"/>
</dbReference>
<dbReference type="GO" id="GO:0009055">
    <property type="term" value="F:electron transfer activity"/>
    <property type="evidence" value="ECO:0007669"/>
    <property type="project" value="InterPro"/>
</dbReference>
<dbReference type="PANTHER" id="PTHR33751:SF9">
    <property type="entry name" value="CYTOCHROME C4"/>
    <property type="match status" value="1"/>
</dbReference>
<dbReference type="Pfam" id="PF00034">
    <property type="entry name" value="Cytochrom_C"/>
    <property type="match status" value="2"/>
</dbReference>
<dbReference type="InterPro" id="IPR024167">
    <property type="entry name" value="Cytochrome_c4-like"/>
</dbReference>
<dbReference type="Gene3D" id="1.10.760.10">
    <property type="entry name" value="Cytochrome c-like domain"/>
    <property type="match status" value="2"/>
</dbReference>
<proteinExistence type="predicted"/>
<dbReference type="PANTHER" id="PTHR33751">
    <property type="entry name" value="CBB3-TYPE CYTOCHROME C OXIDASE SUBUNIT FIXP"/>
    <property type="match status" value="1"/>
</dbReference>
<protein>
    <recommendedName>
        <fullName evidence="11">Cytochrome c domain-containing protein</fullName>
    </recommendedName>
</protein>
<keyword evidence="10" id="KW-0732">Signal</keyword>
<feature type="binding site" description="axial binding residue" evidence="9">
    <location>
        <position position="91"/>
    </location>
    <ligand>
        <name>heme c</name>
        <dbReference type="ChEBI" id="CHEBI:61717"/>
        <label>1</label>
    </ligand>
    <ligandPart>
        <name>Fe</name>
        <dbReference type="ChEBI" id="CHEBI:18248"/>
    </ligandPart>
</feature>
<dbReference type="HOGENOM" id="CLU_076280_1_2_7"/>
<dbReference type="PIRSF" id="PIRSF000005">
    <property type="entry name" value="Cytochrome_c4"/>
    <property type="match status" value="1"/>
</dbReference>
<comment type="caution">
    <text evidence="12">The sequence shown here is derived from an EMBL/GenBank/DDBJ whole genome shotgun (WGS) entry which is preliminary data.</text>
</comment>
<sequence>MKFFRHMLPGLCLIGVLLIGAGVPAHAQDIAAGEASYQICQTCHGRRGEGIEALDAPDLAGQRDWYLVRQLRNFKDGIRGADRRDRLGEQMAVFALTLPDDEAIRNVAAYIRTLPAAHAAPTLDGDPEQGQILYADCAPCHGDQAEGSLASQAPRLNNRHDWYLLRQMRNFRFGIRGSHPMDIHGAQMMALGSPFAFEAMMRDVIAYIKTLDQ</sequence>
<feature type="binding site" description="covalent" evidence="8">
    <location>
        <position position="137"/>
    </location>
    <ligand>
        <name>heme c</name>
        <dbReference type="ChEBI" id="CHEBI:61717"/>
        <label>2</label>
    </ligand>
</feature>
<keyword evidence="7 9" id="KW-0408">Iron</keyword>
<accession>W4LGU5</accession>
<feature type="binding site" description="axial binding residue" evidence="9">
    <location>
        <position position="141"/>
    </location>
    <ligand>
        <name>heme c</name>
        <dbReference type="ChEBI" id="CHEBI:61717"/>
        <label>2</label>
    </ligand>
    <ligandPart>
        <name>Fe</name>
        <dbReference type="ChEBI" id="CHEBI:18248"/>
    </ligandPart>
</feature>
<keyword evidence="4 9" id="KW-0479">Metal-binding</keyword>
<keyword evidence="6" id="KW-0249">Electron transport</keyword>
<dbReference type="AlphaFoldDB" id="W4LGU5"/>
<dbReference type="SUPFAM" id="SSF46626">
    <property type="entry name" value="Cytochrome c"/>
    <property type="match status" value="2"/>
</dbReference>
<evidence type="ECO:0000256" key="3">
    <source>
        <dbReference type="ARBA" id="ARBA00022617"/>
    </source>
</evidence>
<feature type="binding site" description="covalent" evidence="8">
    <location>
        <position position="40"/>
    </location>
    <ligand>
        <name>heme c</name>
        <dbReference type="ChEBI" id="CHEBI:61717"/>
        <label>1</label>
    </ligand>
</feature>
<evidence type="ECO:0000256" key="2">
    <source>
        <dbReference type="ARBA" id="ARBA00022448"/>
    </source>
</evidence>
<organism evidence="12 13">
    <name type="scientific">Entotheonella factor</name>
    <dbReference type="NCBI Taxonomy" id="1429438"/>
    <lineage>
        <taxon>Bacteria</taxon>
        <taxon>Pseudomonadati</taxon>
        <taxon>Nitrospinota/Tectimicrobiota group</taxon>
        <taxon>Candidatus Tectimicrobiota</taxon>
        <taxon>Candidatus Entotheonellia</taxon>
        <taxon>Candidatus Entotheonellales</taxon>
        <taxon>Candidatus Entotheonellaceae</taxon>
        <taxon>Candidatus Entotheonella</taxon>
    </lineage>
</organism>
<evidence type="ECO:0000256" key="5">
    <source>
        <dbReference type="ARBA" id="ARBA00022764"/>
    </source>
</evidence>
<feature type="domain" description="Cytochrome c" evidence="11">
    <location>
        <begin position="28"/>
        <end position="115"/>
    </location>
</feature>
<feature type="binding site" description="covalent" evidence="8">
    <location>
        <position position="140"/>
    </location>
    <ligand>
        <name>heme c</name>
        <dbReference type="ChEBI" id="CHEBI:61717"/>
        <label>2</label>
    </ligand>
</feature>
<feature type="chain" id="PRO_5004845861" description="Cytochrome c domain-containing protein" evidence="10">
    <location>
        <begin position="28"/>
        <end position="213"/>
    </location>
</feature>
<evidence type="ECO:0000313" key="13">
    <source>
        <dbReference type="Proteomes" id="UP000019141"/>
    </source>
</evidence>
<comment type="PTM">
    <text evidence="8">Binds 2 heme c groups covalently per subunit.</text>
</comment>
<keyword evidence="5" id="KW-0574">Periplasm</keyword>
<evidence type="ECO:0000256" key="7">
    <source>
        <dbReference type="ARBA" id="ARBA00023004"/>
    </source>
</evidence>
<feature type="binding site" description="axial binding residue" evidence="9">
    <location>
        <position position="44"/>
    </location>
    <ligand>
        <name>heme c</name>
        <dbReference type="ChEBI" id="CHEBI:61717"/>
        <label>1</label>
    </ligand>
    <ligandPart>
        <name>Fe</name>
        <dbReference type="ChEBI" id="CHEBI:18248"/>
    </ligandPart>
</feature>
<dbReference type="GO" id="GO:0042597">
    <property type="term" value="C:periplasmic space"/>
    <property type="evidence" value="ECO:0007669"/>
    <property type="project" value="UniProtKB-SubCell"/>
</dbReference>
<dbReference type="GO" id="GO:0020037">
    <property type="term" value="F:heme binding"/>
    <property type="evidence" value="ECO:0007669"/>
    <property type="project" value="InterPro"/>
</dbReference>
<evidence type="ECO:0000313" key="12">
    <source>
        <dbReference type="EMBL" id="ETW97222.1"/>
    </source>
</evidence>
<reference evidence="12 13" key="1">
    <citation type="journal article" date="2014" name="Nature">
        <title>An environmental bacterial taxon with a large and distinct metabolic repertoire.</title>
        <authorList>
            <person name="Wilson M.C."/>
            <person name="Mori T."/>
            <person name="Ruckert C."/>
            <person name="Uria A.R."/>
            <person name="Helf M.J."/>
            <person name="Takada K."/>
            <person name="Gernert C."/>
            <person name="Steffens U.A."/>
            <person name="Heycke N."/>
            <person name="Schmitt S."/>
            <person name="Rinke C."/>
            <person name="Helfrich E.J."/>
            <person name="Brachmann A.O."/>
            <person name="Gurgui C."/>
            <person name="Wakimoto T."/>
            <person name="Kracht M."/>
            <person name="Crusemann M."/>
            <person name="Hentschel U."/>
            <person name="Abe I."/>
            <person name="Matsunaga S."/>
            <person name="Kalinowski J."/>
            <person name="Takeyama H."/>
            <person name="Piel J."/>
        </authorList>
    </citation>
    <scope>NUCLEOTIDE SEQUENCE [LARGE SCALE GENOMIC DNA]</scope>
    <source>
        <strain evidence="13">TSY1</strain>
    </source>
</reference>
<feature type="signal peptide" evidence="10">
    <location>
        <begin position="1"/>
        <end position="27"/>
    </location>
</feature>
<evidence type="ECO:0000256" key="10">
    <source>
        <dbReference type="SAM" id="SignalP"/>
    </source>
</evidence>
<evidence type="ECO:0000259" key="11">
    <source>
        <dbReference type="PROSITE" id="PS51007"/>
    </source>
</evidence>
<evidence type="ECO:0000256" key="6">
    <source>
        <dbReference type="ARBA" id="ARBA00022982"/>
    </source>
</evidence>
<dbReference type="EMBL" id="AZHW01000690">
    <property type="protein sequence ID" value="ETW97222.1"/>
    <property type="molecule type" value="Genomic_DNA"/>
</dbReference>
<evidence type="ECO:0000256" key="9">
    <source>
        <dbReference type="PIRSR" id="PIRSR000005-2"/>
    </source>
</evidence>
<dbReference type="PROSITE" id="PS51007">
    <property type="entry name" value="CYTC"/>
    <property type="match status" value="2"/>
</dbReference>
<dbReference type="InterPro" id="IPR009056">
    <property type="entry name" value="Cyt_c-like_dom"/>
</dbReference>
<gene>
    <name evidence="12" type="ORF">ETSY1_23500</name>
</gene>
<comment type="subcellular location">
    <subcellularLocation>
        <location evidence="1">Periplasm</location>
    </subcellularLocation>
</comment>